<feature type="transmembrane region" description="Helical" evidence="9">
    <location>
        <begin position="205"/>
        <end position="227"/>
    </location>
</feature>
<dbReference type="PRINTS" id="PR00783">
    <property type="entry name" value="MINTRINSICP"/>
</dbReference>
<comment type="subcellular location">
    <subcellularLocation>
        <location evidence="1">Cell membrane</location>
        <topology evidence="1">Multi-pass membrane protein</topology>
    </subcellularLocation>
</comment>
<evidence type="ECO:0000256" key="1">
    <source>
        <dbReference type="ARBA" id="ARBA00004651"/>
    </source>
</evidence>
<comment type="similarity">
    <text evidence="2 8">Belongs to the MIP/aquaporin (TC 1.A.8) family.</text>
</comment>
<evidence type="ECO:0000313" key="10">
    <source>
        <dbReference type="EMBL" id="PVY84364.1"/>
    </source>
</evidence>
<evidence type="ECO:0000256" key="5">
    <source>
        <dbReference type="ARBA" id="ARBA00022692"/>
    </source>
</evidence>
<dbReference type="PANTHER" id="PTHR19139:SF199">
    <property type="entry name" value="MIP17260P"/>
    <property type="match status" value="1"/>
</dbReference>
<evidence type="ECO:0000256" key="7">
    <source>
        <dbReference type="ARBA" id="ARBA00023136"/>
    </source>
</evidence>
<proteinExistence type="inferred from homology"/>
<reference evidence="10 11" key="1">
    <citation type="submission" date="2018-04" db="EMBL/GenBank/DDBJ databases">
        <title>Genomic Encyclopedia of Type Strains, Phase IV (KMG-IV): sequencing the most valuable type-strain genomes for metagenomic binning, comparative biology and taxonomic classification.</title>
        <authorList>
            <person name="Goeker M."/>
        </authorList>
    </citation>
    <scope>NUCLEOTIDE SEQUENCE [LARGE SCALE GENOMIC DNA]</scope>
    <source>
        <strain evidence="10 11">DSM 28795</strain>
    </source>
</reference>
<keyword evidence="4" id="KW-1003">Cell membrane</keyword>
<organism evidence="10 11">
    <name type="scientific">Convivina intestini</name>
    <dbReference type="NCBI Taxonomy" id="1505726"/>
    <lineage>
        <taxon>Bacteria</taxon>
        <taxon>Bacillati</taxon>
        <taxon>Bacillota</taxon>
        <taxon>Bacilli</taxon>
        <taxon>Lactobacillales</taxon>
        <taxon>Lactobacillaceae</taxon>
        <taxon>Convivina</taxon>
    </lineage>
</organism>
<name>A0A2U1D9J7_9LACO</name>
<keyword evidence="7 9" id="KW-0472">Membrane</keyword>
<dbReference type="PANTHER" id="PTHR19139">
    <property type="entry name" value="AQUAPORIN TRANSPORTER"/>
    <property type="match status" value="1"/>
</dbReference>
<comment type="caution">
    <text evidence="10">The sequence shown here is derived from an EMBL/GenBank/DDBJ whole genome shotgun (WGS) entry which is preliminary data.</text>
</comment>
<protein>
    <submittedName>
        <fullName evidence="10">Glycerol uptake facilitator-like aquaporin</fullName>
    </submittedName>
</protein>
<keyword evidence="11" id="KW-1185">Reference proteome</keyword>
<dbReference type="InterPro" id="IPR000425">
    <property type="entry name" value="MIP"/>
</dbReference>
<dbReference type="InterPro" id="IPR023271">
    <property type="entry name" value="Aquaporin-like"/>
</dbReference>
<dbReference type="PROSITE" id="PS00221">
    <property type="entry name" value="MIP"/>
    <property type="match status" value="1"/>
</dbReference>
<dbReference type="SUPFAM" id="SSF81338">
    <property type="entry name" value="Aquaporin-like"/>
    <property type="match status" value="1"/>
</dbReference>
<dbReference type="GO" id="GO:0005886">
    <property type="term" value="C:plasma membrane"/>
    <property type="evidence" value="ECO:0007669"/>
    <property type="project" value="UniProtKB-SubCell"/>
</dbReference>
<evidence type="ECO:0000313" key="11">
    <source>
        <dbReference type="Proteomes" id="UP000245433"/>
    </source>
</evidence>
<evidence type="ECO:0000256" key="2">
    <source>
        <dbReference type="ARBA" id="ARBA00006175"/>
    </source>
</evidence>
<gene>
    <name evidence="10" type="ORF">C7384_104112</name>
</gene>
<feature type="transmembrane region" description="Helical" evidence="9">
    <location>
        <begin position="33"/>
        <end position="54"/>
    </location>
</feature>
<feature type="transmembrane region" description="Helical" evidence="9">
    <location>
        <begin position="132"/>
        <end position="155"/>
    </location>
</feature>
<evidence type="ECO:0000256" key="4">
    <source>
        <dbReference type="ARBA" id="ARBA00022475"/>
    </source>
</evidence>
<dbReference type="Proteomes" id="UP000245433">
    <property type="component" value="Unassembled WGS sequence"/>
</dbReference>
<evidence type="ECO:0000256" key="9">
    <source>
        <dbReference type="SAM" id="Phobius"/>
    </source>
</evidence>
<dbReference type="GO" id="GO:0015250">
    <property type="term" value="F:water channel activity"/>
    <property type="evidence" value="ECO:0007669"/>
    <property type="project" value="TreeGrafter"/>
</dbReference>
<keyword evidence="6 9" id="KW-1133">Transmembrane helix</keyword>
<evidence type="ECO:0000256" key="3">
    <source>
        <dbReference type="ARBA" id="ARBA00022448"/>
    </source>
</evidence>
<evidence type="ECO:0000256" key="8">
    <source>
        <dbReference type="RuleBase" id="RU000477"/>
    </source>
</evidence>
<feature type="transmembrane region" description="Helical" evidence="9">
    <location>
        <begin position="164"/>
        <end position="185"/>
    </location>
</feature>
<dbReference type="EMBL" id="QEKT01000004">
    <property type="protein sequence ID" value="PVY84364.1"/>
    <property type="molecule type" value="Genomic_DNA"/>
</dbReference>
<dbReference type="Gene3D" id="1.20.1080.10">
    <property type="entry name" value="Glycerol uptake facilitator protein"/>
    <property type="match status" value="1"/>
</dbReference>
<sequence>MRKYLAEFLGTLLFMLFAGASIIYLTAFNFAQIFDIMLTFGLALMTSMFIWGPWANGGHFNPAVSIGVAITGQITWKTCLGYIVAQLLGGITGLGFTIAGINGLSNIQKSASQNISTTQILSSLHPTSSDLLAPYTFGVELVLTFFLVLVVLLAIQEHPRLSPVIAGTFLTLTMFTAFPLSGGALNPVRVIAPIFYTSNQAGSFIWIYLAAQLLAAVLAGGVLRIFYRPKQA</sequence>
<dbReference type="Pfam" id="PF00230">
    <property type="entry name" value="MIP"/>
    <property type="match status" value="1"/>
</dbReference>
<evidence type="ECO:0000256" key="6">
    <source>
        <dbReference type="ARBA" id="ARBA00022989"/>
    </source>
</evidence>
<dbReference type="OrthoDB" id="9807293at2"/>
<feature type="transmembrane region" description="Helical" evidence="9">
    <location>
        <begin position="6"/>
        <end position="26"/>
    </location>
</feature>
<accession>A0A2U1D9J7</accession>
<keyword evidence="3 8" id="KW-0813">Transport</keyword>
<dbReference type="AlphaFoldDB" id="A0A2U1D9J7"/>
<dbReference type="InterPro" id="IPR034294">
    <property type="entry name" value="Aquaporin_transptr"/>
</dbReference>
<dbReference type="RefSeq" id="WP_089939819.1">
    <property type="nucleotide sequence ID" value="NZ_CAKOEX010000011.1"/>
</dbReference>
<keyword evidence="5 8" id="KW-0812">Transmembrane</keyword>
<dbReference type="InterPro" id="IPR022357">
    <property type="entry name" value="MIP_CS"/>
</dbReference>